<reference evidence="2 3" key="1">
    <citation type="journal article" date="2007" name="Proc. Natl. Acad. Sci. U.S.A.">
        <title>The tiny eukaryote Ostreococcus provides genomic insights into the paradox of plankton speciation.</title>
        <authorList>
            <person name="Palenik B."/>
            <person name="Grimwood J."/>
            <person name="Aerts A."/>
            <person name="Rouze P."/>
            <person name="Salamov A."/>
            <person name="Putnam N."/>
            <person name="Dupont C."/>
            <person name="Jorgensen R."/>
            <person name="Derelle E."/>
            <person name="Rombauts S."/>
            <person name="Zhou K."/>
            <person name="Otillar R."/>
            <person name="Merchant S.S."/>
            <person name="Podell S."/>
            <person name="Gaasterland T."/>
            <person name="Napoli C."/>
            <person name="Gendler K."/>
            <person name="Manuell A."/>
            <person name="Tai V."/>
            <person name="Vallon O."/>
            <person name="Piganeau G."/>
            <person name="Jancek S."/>
            <person name="Heijde M."/>
            <person name="Jabbari K."/>
            <person name="Bowler C."/>
            <person name="Lohr M."/>
            <person name="Robbens S."/>
            <person name="Werner G."/>
            <person name="Dubchak I."/>
            <person name="Pazour G.J."/>
            <person name="Ren Q."/>
            <person name="Paulsen I."/>
            <person name="Delwiche C."/>
            <person name="Schmutz J."/>
            <person name="Rokhsar D."/>
            <person name="Van de Peer Y."/>
            <person name="Moreau H."/>
            <person name="Grigoriev I.V."/>
        </authorList>
    </citation>
    <scope>NUCLEOTIDE SEQUENCE [LARGE SCALE GENOMIC DNA]</scope>
    <source>
        <strain evidence="2 3">CCE9901</strain>
    </source>
</reference>
<dbReference type="PANTHER" id="PTHR31094">
    <property type="entry name" value="RIKEN CDNA 2310061I04 GENE"/>
    <property type="match status" value="1"/>
</dbReference>
<dbReference type="HOGENOM" id="CLU_706669_0_0_1"/>
<accession>A4S931</accession>
<dbReference type="eggNOG" id="ENOG502QQJ9">
    <property type="taxonomic scope" value="Eukaryota"/>
</dbReference>
<gene>
    <name evidence="2" type="ORF">OSTLU_28058</name>
</gene>
<dbReference type="Proteomes" id="UP000001568">
    <property type="component" value="Chromosome 16"/>
</dbReference>
<name>A4S931_OSTLU</name>
<proteinExistence type="predicted"/>
<dbReference type="RefSeq" id="XP_001421994.1">
    <property type="nucleotide sequence ID" value="XM_001421957.1"/>
</dbReference>
<sequence>MPHAGDAVWWAEQAATCGAILCAYARMTSDGDDADEACPKCEGSGRTACSCTRWSGDGEGCGSCGYTGVTACPACRGGGRAVRVTVKIEAPSETSEGGFERDRSNATGSRATTTTTTTRARALRCVAVEGGTDYSVSTTPAIVDSTESKGPSGGRDEDGPSSSKDDDFYAQSGEAIRVLREDYPYLLTKEPRWTIYRDDIGLLDETMTFAGPGREGRNGVMATNMSEYKRVFKIIRIIAAVLFSQSTMEVSRIWSPLGSSGLRTIRVRWSVRGKVRLVGSIGADEARFDGISEYKLDSKGFIYEHKITDLDWDVAQLRERAVQMMRAAQGVQQPIGSGDW</sequence>
<protein>
    <submittedName>
        <fullName evidence="2">Uncharacterized protein</fullName>
    </submittedName>
</protein>
<evidence type="ECO:0000256" key="1">
    <source>
        <dbReference type="SAM" id="MobiDB-lite"/>
    </source>
</evidence>
<dbReference type="EMBL" id="CP000596">
    <property type="protein sequence ID" value="ABP00288.1"/>
    <property type="molecule type" value="Genomic_DNA"/>
</dbReference>
<dbReference type="InterPro" id="IPR018790">
    <property type="entry name" value="DUF2358"/>
</dbReference>
<dbReference type="AlphaFoldDB" id="A4S931"/>
<keyword evidence="3" id="KW-1185">Reference proteome</keyword>
<dbReference type="PANTHER" id="PTHR31094:SF2">
    <property type="entry name" value="RIKEN CDNA 2310061I04 GENE"/>
    <property type="match status" value="1"/>
</dbReference>
<dbReference type="GeneID" id="5005892"/>
<organism evidence="2 3">
    <name type="scientific">Ostreococcus lucimarinus (strain CCE9901)</name>
    <dbReference type="NCBI Taxonomy" id="436017"/>
    <lineage>
        <taxon>Eukaryota</taxon>
        <taxon>Viridiplantae</taxon>
        <taxon>Chlorophyta</taxon>
        <taxon>Mamiellophyceae</taxon>
        <taxon>Mamiellales</taxon>
        <taxon>Bathycoccaceae</taxon>
        <taxon>Ostreococcus</taxon>
    </lineage>
</organism>
<dbReference type="OrthoDB" id="44820at2759"/>
<feature type="region of interest" description="Disordered" evidence="1">
    <location>
        <begin position="136"/>
        <end position="168"/>
    </location>
</feature>
<dbReference type="Pfam" id="PF10184">
    <property type="entry name" value="DUF2358"/>
    <property type="match status" value="1"/>
</dbReference>
<evidence type="ECO:0000313" key="2">
    <source>
        <dbReference type="EMBL" id="ABP00288.1"/>
    </source>
</evidence>
<evidence type="ECO:0000313" key="3">
    <source>
        <dbReference type="Proteomes" id="UP000001568"/>
    </source>
</evidence>
<feature type="region of interest" description="Disordered" evidence="1">
    <location>
        <begin position="91"/>
        <end position="117"/>
    </location>
</feature>
<feature type="compositionally biased region" description="Basic and acidic residues" evidence="1">
    <location>
        <begin position="154"/>
        <end position="167"/>
    </location>
</feature>
<dbReference type="OMA" id="DETMTFA"/>
<dbReference type="Gramene" id="ABP00288">
    <property type="protein sequence ID" value="ABP00288"/>
    <property type="gene ID" value="OSTLU_28058"/>
</dbReference>
<dbReference type="KEGG" id="olu:OSTLU_28058"/>